<evidence type="ECO:0000256" key="2">
    <source>
        <dbReference type="PROSITE-ProRule" id="PRU00703"/>
    </source>
</evidence>
<dbReference type="AlphaFoldDB" id="A0A0S7XJG7"/>
<accession>A0A0S7XJG7</accession>
<evidence type="ECO:0000313" key="5">
    <source>
        <dbReference type="Proteomes" id="UP000051861"/>
    </source>
</evidence>
<dbReference type="EMBL" id="LIZX01000274">
    <property type="protein sequence ID" value="KPJ62323.1"/>
    <property type="molecule type" value="Genomic_DNA"/>
</dbReference>
<dbReference type="InterPro" id="IPR000644">
    <property type="entry name" value="CBS_dom"/>
</dbReference>
<protein>
    <recommendedName>
        <fullName evidence="3">CBS domain-containing protein</fullName>
    </recommendedName>
</protein>
<dbReference type="PANTHER" id="PTHR43080:SF2">
    <property type="entry name" value="CBS DOMAIN-CONTAINING PROTEIN"/>
    <property type="match status" value="1"/>
</dbReference>
<dbReference type="Gene3D" id="3.10.580.10">
    <property type="entry name" value="CBS-domain"/>
    <property type="match status" value="1"/>
</dbReference>
<dbReference type="Proteomes" id="UP000051861">
    <property type="component" value="Unassembled WGS sequence"/>
</dbReference>
<feature type="domain" description="CBS" evidence="3">
    <location>
        <begin position="81"/>
        <end position="137"/>
    </location>
</feature>
<dbReference type="PANTHER" id="PTHR43080">
    <property type="entry name" value="CBS DOMAIN-CONTAINING PROTEIN CBSX3, MITOCHONDRIAL"/>
    <property type="match status" value="1"/>
</dbReference>
<dbReference type="CDD" id="cd04623">
    <property type="entry name" value="CBS_pair_bac_euk"/>
    <property type="match status" value="1"/>
</dbReference>
<evidence type="ECO:0000259" key="3">
    <source>
        <dbReference type="PROSITE" id="PS51371"/>
    </source>
</evidence>
<comment type="caution">
    <text evidence="4">The sequence shown here is derived from an EMBL/GenBank/DDBJ whole genome shotgun (WGS) entry which is preliminary data.</text>
</comment>
<gene>
    <name evidence="4" type="ORF">AMJ44_15750</name>
</gene>
<dbReference type="SUPFAM" id="SSF54631">
    <property type="entry name" value="CBS-domain pair"/>
    <property type="match status" value="1"/>
</dbReference>
<reference evidence="4 5" key="1">
    <citation type="journal article" date="2015" name="Microbiome">
        <title>Genomic resolution of linkages in carbon, nitrogen, and sulfur cycling among widespread estuary sediment bacteria.</title>
        <authorList>
            <person name="Baker B.J."/>
            <person name="Lazar C.S."/>
            <person name="Teske A.P."/>
            <person name="Dick G.J."/>
        </authorList>
    </citation>
    <scope>NUCLEOTIDE SEQUENCE [LARGE SCALE GENOMIC DNA]</scope>
    <source>
        <strain evidence="4">DG_54_3</strain>
    </source>
</reference>
<name>A0A0S7XJG7_UNCSA</name>
<dbReference type="Pfam" id="PF00571">
    <property type="entry name" value="CBS"/>
    <property type="match status" value="2"/>
</dbReference>
<sequence>MEVTIVKVKDILKDKGAQVATIGADNTICDAVKTMVEKNIGSLLVLDEKGGITGIITERDILKQCNRRLEAFSETKVKDVMTKNLIVASPHDDLDYVENIMTQNRVRHLPIIANQKLEGIISICDIVNLMRGECKGENRYLKEYVSGKYPG</sequence>
<dbReference type="InterPro" id="IPR051257">
    <property type="entry name" value="Diverse_CBS-Domain"/>
</dbReference>
<dbReference type="PROSITE" id="PS51371">
    <property type="entry name" value="CBS"/>
    <property type="match status" value="2"/>
</dbReference>
<organism evidence="4 5">
    <name type="scientific">candidate division WOR-1 bacterium DG_54_3</name>
    <dbReference type="NCBI Taxonomy" id="1703775"/>
    <lineage>
        <taxon>Bacteria</taxon>
        <taxon>Bacillati</taxon>
        <taxon>Saganbacteria</taxon>
    </lineage>
</organism>
<evidence type="ECO:0000256" key="1">
    <source>
        <dbReference type="ARBA" id="ARBA00023122"/>
    </source>
</evidence>
<dbReference type="InterPro" id="IPR046342">
    <property type="entry name" value="CBS_dom_sf"/>
</dbReference>
<proteinExistence type="predicted"/>
<feature type="domain" description="CBS" evidence="3">
    <location>
        <begin position="11"/>
        <end position="71"/>
    </location>
</feature>
<dbReference type="InterPro" id="IPR044725">
    <property type="entry name" value="CBSX3_CBS_dom"/>
</dbReference>
<keyword evidence="1 2" id="KW-0129">CBS domain</keyword>
<evidence type="ECO:0000313" key="4">
    <source>
        <dbReference type="EMBL" id="KPJ62323.1"/>
    </source>
</evidence>
<dbReference type="SMART" id="SM00116">
    <property type="entry name" value="CBS"/>
    <property type="match status" value="2"/>
</dbReference>